<evidence type="ECO:0000313" key="2">
    <source>
        <dbReference type="EMBL" id="ORY05274.1"/>
    </source>
</evidence>
<evidence type="ECO:0000256" key="1">
    <source>
        <dbReference type="SAM" id="MobiDB-lite"/>
    </source>
</evidence>
<reference evidence="2 3" key="1">
    <citation type="submission" date="2016-07" db="EMBL/GenBank/DDBJ databases">
        <title>Pervasive Adenine N6-methylation of Active Genes in Fungi.</title>
        <authorList>
            <consortium name="DOE Joint Genome Institute"/>
            <person name="Mondo S.J."/>
            <person name="Dannebaum R.O."/>
            <person name="Kuo R.C."/>
            <person name="Labutti K."/>
            <person name="Haridas S."/>
            <person name="Kuo A."/>
            <person name="Salamov A."/>
            <person name="Ahrendt S.R."/>
            <person name="Lipzen A."/>
            <person name="Sullivan W."/>
            <person name="Andreopoulos W.B."/>
            <person name="Clum A."/>
            <person name="Lindquist E."/>
            <person name="Daum C."/>
            <person name="Ramamoorthy G.K."/>
            <person name="Gryganskyi A."/>
            <person name="Culley D."/>
            <person name="Magnuson J.K."/>
            <person name="James T.Y."/>
            <person name="O'Malley M.A."/>
            <person name="Stajich J.E."/>
            <person name="Spatafora J.W."/>
            <person name="Visel A."/>
            <person name="Grigoriev I.V."/>
        </authorList>
    </citation>
    <scope>NUCLEOTIDE SEQUENCE [LARGE SCALE GENOMIC DNA]</scope>
    <source>
        <strain evidence="2 3">CBS 115471</strain>
    </source>
</reference>
<sequence length="170" mass="18393">MSRIQCAIASGSNIGLIKEELQMHRFMAASHRLRKVELDNNTSGNRQAGGNLHISSSSPPPIGHEAVEWSSGTQYSPAKAMAAKPTLGRGLPLSHCDLVHHPCLVEREGFNFPFSSGIRQRQRARTLLLNPKSHLLSGAPAAGTANSSTYATLLQQSILANNLRLLALYM</sequence>
<protein>
    <submittedName>
        <fullName evidence="2">Uncharacterized protein</fullName>
    </submittedName>
</protein>
<dbReference type="AlphaFoldDB" id="A0A1Y1Z573"/>
<gene>
    <name evidence="2" type="ORF">BCR34DRAFT_604561</name>
</gene>
<accession>A0A1Y1Z573</accession>
<proteinExistence type="predicted"/>
<dbReference type="EMBL" id="MCFA01000127">
    <property type="protein sequence ID" value="ORY05274.1"/>
    <property type="molecule type" value="Genomic_DNA"/>
</dbReference>
<comment type="caution">
    <text evidence="2">The sequence shown here is derived from an EMBL/GenBank/DDBJ whole genome shotgun (WGS) entry which is preliminary data.</text>
</comment>
<organism evidence="2 3">
    <name type="scientific">Clohesyomyces aquaticus</name>
    <dbReference type="NCBI Taxonomy" id="1231657"/>
    <lineage>
        <taxon>Eukaryota</taxon>
        <taxon>Fungi</taxon>
        <taxon>Dikarya</taxon>
        <taxon>Ascomycota</taxon>
        <taxon>Pezizomycotina</taxon>
        <taxon>Dothideomycetes</taxon>
        <taxon>Pleosporomycetidae</taxon>
        <taxon>Pleosporales</taxon>
        <taxon>Lindgomycetaceae</taxon>
        <taxon>Clohesyomyces</taxon>
    </lineage>
</organism>
<name>A0A1Y1Z573_9PLEO</name>
<dbReference type="Proteomes" id="UP000193144">
    <property type="component" value="Unassembled WGS sequence"/>
</dbReference>
<evidence type="ECO:0000313" key="3">
    <source>
        <dbReference type="Proteomes" id="UP000193144"/>
    </source>
</evidence>
<keyword evidence="3" id="KW-1185">Reference proteome</keyword>
<feature type="region of interest" description="Disordered" evidence="1">
    <location>
        <begin position="40"/>
        <end position="61"/>
    </location>
</feature>